<keyword evidence="4" id="KW-1185">Reference proteome</keyword>
<dbReference type="AlphaFoldDB" id="A0A2C5YHN2"/>
<feature type="transmembrane region" description="Helical" evidence="2">
    <location>
        <begin position="149"/>
        <end position="170"/>
    </location>
</feature>
<name>A0A2C5YHN2_9HYPO</name>
<evidence type="ECO:0000256" key="2">
    <source>
        <dbReference type="SAM" id="Phobius"/>
    </source>
</evidence>
<evidence type="ECO:0000256" key="1">
    <source>
        <dbReference type="SAM" id="MobiDB-lite"/>
    </source>
</evidence>
<keyword evidence="2" id="KW-1133">Transmembrane helix</keyword>
<dbReference type="EMBL" id="NJES01000841">
    <property type="protein sequence ID" value="PHH69015.1"/>
    <property type="molecule type" value="Genomic_DNA"/>
</dbReference>
<dbReference type="PANTHER" id="PTHR38694:SF1">
    <property type="entry name" value="PEROXIN DOMAIN-CONTAINING PROTEIN"/>
    <property type="match status" value="1"/>
</dbReference>
<keyword evidence="2" id="KW-0472">Membrane</keyword>
<keyword evidence="2" id="KW-0812">Transmembrane</keyword>
<feature type="compositionally biased region" description="Basic and acidic residues" evidence="1">
    <location>
        <begin position="257"/>
        <end position="267"/>
    </location>
</feature>
<feature type="region of interest" description="Disordered" evidence="1">
    <location>
        <begin position="237"/>
        <end position="270"/>
    </location>
</feature>
<dbReference type="PANTHER" id="PTHR38694">
    <property type="entry name" value="CONSERVED EXPRESSED PROTEIN"/>
    <property type="match status" value="1"/>
</dbReference>
<comment type="caution">
    <text evidence="3">The sequence shown here is derived from an EMBL/GenBank/DDBJ whole genome shotgun (WGS) entry which is preliminary data.</text>
</comment>
<dbReference type="STRING" id="2004952.A0A2C5YHN2"/>
<dbReference type="Pfam" id="PF11696">
    <property type="entry name" value="DUF3292"/>
    <property type="match status" value="1"/>
</dbReference>
<proteinExistence type="predicted"/>
<organism evidence="3 4">
    <name type="scientific">Ophiocordyceps camponoti-rufipedis</name>
    <dbReference type="NCBI Taxonomy" id="2004952"/>
    <lineage>
        <taxon>Eukaryota</taxon>
        <taxon>Fungi</taxon>
        <taxon>Dikarya</taxon>
        <taxon>Ascomycota</taxon>
        <taxon>Pezizomycotina</taxon>
        <taxon>Sordariomycetes</taxon>
        <taxon>Hypocreomycetidae</taxon>
        <taxon>Hypocreales</taxon>
        <taxon>Ophiocordycipitaceae</taxon>
        <taxon>Ophiocordyceps</taxon>
    </lineage>
</organism>
<protein>
    <submittedName>
        <fullName evidence="3">Uncharacterized protein</fullName>
    </submittedName>
</protein>
<feature type="transmembrane region" description="Helical" evidence="2">
    <location>
        <begin position="309"/>
        <end position="325"/>
    </location>
</feature>
<gene>
    <name evidence="3" type="ORF">CDD80_7080</name>
</gene>
<evidence type="ECO:0000313" key="3">
    <source>
        <dbReference type="EMBL" id="PHH69015.1"/>
    </source>
</evidence>
<evidence type="ECO:0000313" key="4">
    <source>
        <dbReference type="Proteomes" id="UP000226431"/>
    </source>
</evidence>
<dbReference type="OrthoDB" id="1708389at2759"/>
<reference evidence="3 4" key="1">
    <citation type="submission" date="2017-06" db="EMBL/GenBank/DDBJ databases">
        <title>Ant-infecting Ophiocordyceps genomes reveal a high diversity of potential behavioral manipulation genes and a possible major role for enterotoxins.</title>
        <authorList>
            <person name="De Bekker C."/>
            <person name="Evans H.C."/>
            <person name="Brachmann A."/>
            <person name="Hughes D.P."/>
        </authorList>
    </citation>
    <scope>NUCLEOTIDE SEQUENCE [LARGE SCALE GENOMIC DNA]</scope>
    <source>
        <strain evidence="3 4">Map16</strain>
    </source>
</reference>
<dbReference type="Proteomes" id="UP000226431">
    <property type="component" value="Unassembled WGS sequence"/>
</dbReference>
<dbReference type="InterPro" id="IPR021709">
    <property type="entry name" value="DUF3292"/>
</dbReference>
<sequence length="392" mass="42987">MASPPEELPTTSHVLAAESIRSDPVDLRGASQTEHHEVEVKDLGWNERSGGGVPRQVLGGLDNDDLWTLMRRFDKFVFRVRSVGNVPATTLDMDVADDDDFSPDKLRATIERLYVSVFVSIVSGWKHVARLRSWRERRRTSIFLAVYTAAWLTDLLIPTMTMLTMMLILYPASRAVCFPPVPPALVDGRTGGVQKPAAGIMASRDSLTGAPEKQKGEGVEQEAHNLVNTLSTAAISASAGKPDDKAPDPTNMTDSKAAMHDQTREPVSRAVWSKARPAMQLTGSVVDTWERFGNALSPTRPFPRLRPRLVLASCLTPLLVVWWLVTPYMLLKGVGFGIGLGLFGDPIIMAVVDKANRTYPRWQRYVQLRNTILRGEQGASAATAEDEGASTG</sequence>
<feature type="transmembrane region" description="Helical" evidence="2">
    <location>
        <begin position="331"/>
        <end position="352"/>
    </location>
</feature>
<accession>A0A2C5YHN2</accession>